<dbReference type="PANTHER" id="PTHR23082">
    <property type="entry name" value="TRANSCRIPTION INITIATION FACTOR IIIC TFIIIC , POLYPEPTIDE 3-RELATED"/>
    <property type="match status" value="1"/>
</dbReference>
<feature type="compositionally biased region" description="Gly residues" evidence="1">
    <location>
        <begin position="213"/>
        <end position="225"/>
    </location>
</feature>
<reference evidence="2 3" key="1">
    <citation type="submission" date="2017-06" db="EMBL/GenBank/DDBJ databases">
        <title>A platform for efficient transgenesis in Macrostomum lignano, a flatworm model organism for stem cell research.</title>
        <authorList>
            <person name="Berezikov E."/>
        </authorList>
    </citation>
    <scope>NUCLEOTIDE SEQUENCE [LARGE SCALE GENOMIC DNA]</scope>
    <source>
        <strain evidence="2">DV1</strain>
        <tissue evidence="2">Whole organism</tissue>
    </source>
</reference>
<feature type="region of interest" description="Disordered" evidence="1">
    <location>
        <begin position="157"/>
        <end position="225"/>
    </location>
</feature>
<dbReference type="GO" id="GO:0000127">
    <property type="term" value="C:transcription factor TFIIIC complex"/>
    <property type="evidence" value="ECO:0007669"/>
    <property type="project" value="TreeGrafter"/>
</dbReference>
<feature type="compositionally biased region" description="Low complexity" evidence="1">
    <location>
        <begin position="199"/>
        <end position="212"/>
    </location>
</feature>
<dbReference type="Proteomes" id="UP000215902">
    <property type="component" value="Unassembled WGS sequence"/>
</dbReference>
<dbReference type="InterPro" id="IPR019734">
    <property type="entry name" value="TPR_rpt"/>
</dbReference>
<dbReference type="Gene3D" id="1.25.40.10">
    <property type="entry name" value="Tetratricopeptide repeat domain"/>
    <property type="match status" value="1"/>
</dbReference>
<dbReference type="OrthoDB" id="151490at2759"/>
<dbReference type="InterPro" id="IPR011990">
    <property type="entry name" value="TPR-like_helical_dom_sf"/>
</dbReference>
<name>A0A267E156_9PLAT</name>
<dbReference type="InterPro" id="IPR039340">
    <property type="entry name" value="Tfc4/TFIIIC-102/Sfc4"/>
</dbReference>
<feature type="non-terminal residue" evidence="2">
    <location>
        <position position="353"/>
    </location>
</feature>
<feature type="compositionally biased region" description="Basic residues" evidence="1">
    <location>
        <begin position="168"/>
        <end position="180"/>
    </location>
</feature>
<organism evidence="2 3">
    <name type="scientific">Macrostomum lignano</name>
    <dbReference type="NCBI Taxonomy" id="282301"/>
    <lineage>
        <taxon>Eukaryota</taxon>
        <taxon>Metazoa</taxon>
        <taxon>Spiralia</taxon>
        <taxon>Lophotrochozoa</taxon>
        <taxon>Platyhelminthes</taxon>
        <taxon>Rhabditophora</taxon>
        <taxon>Macrostomorpha</taxon>
        <taxon>Macrostomida</taxon>
        <taxon>Macrostomidae</taxon>
        <taxon>Macrostomum</taxon>
    </lineage>
</organism>
<evidence type="ECO:0000313" key="2">
    <source>
        <dbReference type="EMBL" id="PAA54654.1"/>
    </source>
</evidence>
<comment type="caution">
    <text evidence="2">The sequence shown here is derived from an EMBL/GenBank/DDBJ whole genome shotgun (WGS) entry which is preliminary data.</text>
</comment>
<dbReference type="SUPFAM" id="SSF48452">
    <property type="entry name" value="TPR-like"/>
    <property type="match status" value="1"/>
</dbReference>
<proteinExistence type="predicted"/>
<accession>A0A267E156</accession>
<dbReference type="STRING" id="282301.A0A267E156"/>
<evidence type="ECO:0000313" key="3">
    <source>
        <dbReference type="Proteomes" id="UP000215902"/>
    </source>
</evidence>
<dbReference type="GO" id="GO:0006383">
    <property type="term" value="P:transcription by RNA polymerase III"/>
    <property type="evidence" value="ECO:0007669"/>
    <property type="project" value="InterPro"/>
</dbReference>
<gene>
    <name evidence="2" type="ORF">BOX15_Mlig004272g2</name>
</gene>
<dbReference type="AlphaFoldDB" id="A0A267E156"/>
<keyword evidence="3" id="KW-1185">Reference proteome</keyword>
<dbReference type="EMBL" id="NIVC01002875">
    <property type="protein sequence ID" value="PAA54654.1"/>
    <property type="molecule type" value="Genomic_DNA"/>
</dbReference>
<sequence length="353" mass="38342">KNIVGIASYYLLLFDWRMADSGSGGGEGEGFVSKVIEHGPYLCPPYKLPVSAQLEMQQQQQLQKQQQQQQSFLAELESVQPVGETDSLSSLSEDSEGLMSAVQDDPDLYDSYVSGRINFDQLADTVRRRYVSVGNEADIGNEINRDDDDDGEDLVRELMSADSPPPGSKRRQQKQQRRPRQALATKSETPTKRQRRAVAGAASADSAAATDDGNGGSGGGGSSGGGGGGGVFVSFLDESLRGLVGQASLQLAKGDSAGAIRICEEVMKIQPRSHEVYETLHEAYEKLGQEEKSAQFLLLAAHLHRSDPSKWCRLAELSRSAGKFKEAAQYLTRSVLREGQSLRAGFLFYQIMG</sequence>
<protein>
    <submittedName>
        <fullName evidence="2">Uncharacterized protein</fullName>
    </submittedName>
</protein>
<dbReference type="PANTHER" id="PTHR23082:SF0">
    <property type="entry name" value="GENERAL TRANSCRIPTION FACTOR 3C POLYPEPTIDE 3"/>
    <property type="match status" value="1"/>
</dbReference>
<dbReference type="SMART" id="SM00028">
    <property type="entry name" value="TPR"/>
    <property type="match status" value="3"/>
</dbReference>
<evidence type="ECO:0000256" key="1">
    <source>
        <dbReference type="SAM" id="MobiDB-lite"/>
    </source>
</evidence>
<feature type="non-terminal residue" evidence="2">
    <location>
        <position position="1"/>
    </location>
</feature>